<protein>
    <submittedName>
        <fullName evidence="7">Uncharacterized protein</fullName>
    </submittedName>
</protein>
<feature type="transmembrane region" description="Helical" evidence="6">
    <location>
        <begin position="523"/>
        <end position="544"/>
    </location>
</feature>
<dbReference type="InterPro" id="IPR013946">
    <property type="entry name" value="NCA2-like"/>
</dbReference>
<evidence type="ECO:0000256" key="1">
    <source>
        <dbReference type="ARBA" id="ARBA00004225"/>
    </source>
</evidence>
<gene>
    <name evidence="7" type="ORF">GSI_15044</name>
</gene>
<sequence>MSTFVSHIVADLSRKALPANAPSTSTERVQIASSQSKEALRDIFIKLEQSQSPENLRKCIDALHNLEYHQQLLSAELADNEEQTLRRAILARVALGLYCQALSTFLDEASEAETEMQWWSDVVRSRRRAATYLLQTLPHRVLNVSNVVLSTLRTRNIPVHLSVLKPSSLRRLFPSTSTLRPNTLTLALFPHLHHEPYSIALTSSYETHFLVSSSPTQTATSAYGAFTQTLYGVARVCGTLATLPVDLAQGECSFKHKELKRIRDERAEVLGLLVDLRDRLASALETADSDEALFELAQFVHYLQTIISGHEFSPLSEDVSPGRLLESLSVLANLSLPSHTSLHSAGLKTWELRRPSWLTLTWPRLFLLPPLVLYGIRTAYASRASLEELVRGTFETAKGFWEDWILKPLRGMVHTVRAGREDGVIVTKESVRADLESLERMTLALAAEKLQYSTPQLEALTRQVQMGDLTAVMQIYEEEIKSPLKSAMQGSLLRSLFIQIQKAKVDINQALSGIDKLLKSQELTFAFVGVAPALAIVYGLFSNLGRLWLGGMGRGRYGGKAKRVGVWSAMRRIERLLIAQPHPRHTRPHPVPALEKAAASATFVSPLTSGLLLLSVTHLRKYAETALPANSRLREGFLEDVADLENPSLGRADKLRVLDRMWRSWGEPLGWSRVAA</sequence>
<keyword evidence="3 6" id="KW-1133">Transmembrane helix</keyword>
<name>A0A2G8RLF4_9APHY</name>
<comment type="subcellular location">
    <subcellularLocation>
        <location evidence="1">Mitochondrion membrane</location>
        <topology evidence="1">Multi-pass membrane protein</topology>
    </subcellularLocation>
</comment>
<evidence type="ECO:0000256" key="5">
    <source>
        <dbReference type="ARBA" id="ARBA00023136"/>
    </source>
</evidence>
<proteinExistence type="predicted"/>
<keyword evidence="8" id="KW-1185">Reference proteome</keyword>
<dbReference type="GO" id="GO:0005741">
    <property type="term" value="C:mitochondrial outer membrane"/>
    <property type="evidence" value="ECO:0007669"/>
    <property type="project" value="TreeGrafter"/>
</dbReference>
<evidence type="ECO:0000256" key="2">
    <source>
        <dbReference type="ARBA" id="ARBA00022692"/>
    </source>
</evidence>
<dbReference type="Proteomes" id="UP000230002">
    <property type="component" value="Unassembled WGS sequence"/>
</dbReference>
<dbReference type="OrthoDB" id="413313at2759"/>
<evidence type="ECO:0000256" key="6">
    <source>
        <dbReference type="SAM" id="Phobius"/>
    </source>
</evidence>
<reference evidence="7 8" key="1">
    <citation type="journal article" date="2015" name="Sci. Rep.">
        <title>Chromosome-level genome map provides insights into diverse defense mechanisms in the medicinal fungus Ganoderma sinense.</title>
        <authorList>
            <person name="Zhu Y."/>
            <person name="Xu J."/>
            <person name="Sun C."/>
            <person name="Zhou S."/>
            <person name="Xu H."/>
            <person name="Nelson D.R."/>
            <person name="Qian J."/>
            <person name="Song J."/>
            <person name="Luo H."/>
            <person name="Xiang L."/>
            <person name="Li Y."/>
            <person name="Xu Z."/>
            <person name="Ji A."/>
            <person name="Wang L."/>
            <person name="Lu S."/>
            <person name="Hayward A."/>
            <person name="Sun W."/>
            <person name="Li X."/>
            <person name="Schwartz D.C."/>
            <person name="Wang Y."/>
            <person name="Chen S."/>
        </authorList>
    </citation>
    <scope>NUCLEOTIDE SEQUENCE [LARGE SCALE GENOMIC DNA]</scope>
    <source>
        <strain evidence="7 8">ZZ0214-1</strain>
    </source>
</reference>
<keyword evidence="2 6" id="KW-0812">Transmembrane</keyword>
<dbReference type="AlphaFoldDB" id="A0A2G8RLF4"/>
<organism evidence="7 8">
    <name type="scientific">Ganoderma sinense ZZ0214-1</name>
    <dbReference type="NCBI Taxonomy" id="1077348"/>
    <lineage>
        <taxon>Eukaryota</taxon>
        <taxon>Fungi</taxon>
        <taxon>Dikarya</taxon>
        <taxon>Basidiomycota</taxon>
        <taxon>Agaricomycotina</taxon>
        <taxon>Agaricomycetes</taxon>
        <taxon>Polyporales</taxon>
        <taxon>Polyporaceae</taxon>
        <taxon>Ganoderma</taxon>
    </lineage>
</organism>
<evidence type="ECO:0000256" key="4">
    <source>
        <dbReference type="ARBA" id="ARBA00023128"/>
    </source>
</evidence>
<comment type="caution">
    <text evidence="7">The sequence shown here is derived from an EMBL/GenBank/DDBJ whole genome shotgun (WGS) entry which is preliminary data.</text>
</comment>
<dbReference type="PANTHER" id="PTHR28234:SF1">
    <property type="entry name" value="NUCLEAR CONTROL OF ATPASE PROTEIN 2"/>
    <property type="match status" value="1"/>
</dbReference>
<dbReference type="Pfam" id="PF08637">
    <property type="entry name" value="NCA2"/>
    <property type="match status" value="1"/>
</dbReference>
<dbReference type="STRING" id="1077348.A0A2G8RLF4"/>
<keyword evidence="5 6" id="KW-0472">Membrane</keyword>
<evidence type="ECO:0000313" key="8">
    <source>
        <dbReference type="Proteomes" id="UP000230002"/>
    </source>
</evidence>
<dbReference type="EMBL" id="AYKW01000069">
    <property type="protein sequence ID" value="PIL22356.1"/>
    <property type="molecule type" value="Genomic_DNA"/>
</dbReference>
<dbReference type="PANTHER" id="PTHR28234">
    <property type="entry name" value="NUCLEAR CONTROL OF ATPASE PROTEIN 2"/>
    <property type="match status" value="1"/>
</dbReference>
<evidence type="ECO:0000313" key="7">
    <source>
        <dbReference type="EMBL" id="PIL22356.1"/>
    </source>
</evidence>
<keyword evidence="4" id="KW-0496">Mitochondrion</keyword>
<evidence type="ECO:0000256" key="3">
    <source>
        <dbReference type="ARBA" id="ARBA00022989"/>
    </source>
</evidence>
<accession>A0A2G8RLF4</accession>